<sequence length="133" mass="15118">MNEQVVLRFCHGLNDKEAGDNVANTRPKAIEEAIDKVKWAVHTHGLMFGRSRSISKNPSEECFKVQSVGNVNPKEARIDKLEIRADRIEQKLDKFEQKLDNIMDKLSVMSTRKERSQSSISRVSSPAKVVCYT</sequence>
<evidence type="ECO:0000256" key="1">
    <source>
        <dbReference type="SAM" id="Coils"/>
    </source>
</evidence>
<dbReference type="Gene3D" id="1.20.5.110">
    <property type="match status" value="1"/>
</dbReference>
<evidence type="ECO:0000313" key="3">
    <source>
        <dbReference type="Proteomes" id="UP000828390"/>
    </source>
</evidence>
<dbReference type="Proteomes" id="UP000828390">
    <property type="component" value="Unassembled WGS sequence"/>
</dbReference>
<keyword evidence="1" id="KW-0175">Coiled coil</keyword>
<reference evidence="2" key="2">
    <citation type="submission" date="2020-11" db="EMBL/GenBank/DDBJ databases">
        <authorList>
            <person name="McCartney M.A."/>
            <person name="Auch B."/>
            <person name="Kono T."/>
            <person name="Mallez S."/>
            <person name="Becker A."/>
            <person name="Gohl D.M."/>
            <person name="Silverstein K.A.T."/>
            <person name="Koren S."/>
            <person name="Bechman K.B."/>
            <person name="Herman A."/>
            <person name="Abrahante J.E."/>
            <person name="Garbe J."/>
        </authorList>
    </citation>
    <scope>NUCLEOTIDE SEQUENCE</scope>
    <source>
        <strain evidence="2">Duluth1</strain>
        <tissue evidence="2">Whole animal</tissue>
    </source>
</reference>
<comment type="caution">
    <text evidence="2">The sequence shown here is derived from an EMBL/GenBank/DDBJ whole genome shotgun (WGS) entry which is preliminary data.</text>
</comment>
<keyword evidence="3" id="KW-1185">Reference proteome</keyword>
<gene>
    <name evidence="2" type="ORF">DPMN_122364</name>
</gene>
<proteinExistence type="predicted"/>
<evidence type="ECO:0000313" key="2">
    <source>
        <dbReference type="EMBL" id="KAH3820618.1"/>
    </source>
</evidence>
<organism evidence="2 3">
    <name type="scientific">Dreissena polymorpha</name>
    <name type="common">Zebra mussel</name>
    <name type="synonym">Mytilus polymorpha</name>
    <dbReference type="NCBI Taxonomy" id="45954"/>
    <lineage>
        <taxon>Eukaryota</taxon>
        <taxon>Metazoa</taxon>
        <taxon>Spiralia</taxon>
        <taxon>Lophotrochozoa</taxon>
        <taxon>Mollusca</taxon>
        <taxon>Bivalvia</taxon>
        <taxon>Autobranchia</taxon>
        <taxon>Heteroconchia</taxon>
        <taxon>Euheterodonta</taxon>
        <taxon>Imparidentia</taxon>
        <taxon>Neoheterodontei</taxon>
        <taxon>Myida</taxon>
        <taxon>Dreissenoidea</taxon>
        <taxon>Dreissenidae</taxon>
        <taxon>Dreissena</taxon>
    </lineage>
</organism>
<feature type="coiled-coil region" evidence="1">
    <location>
        <begin position="71"/>
        <end position="112"/>
    </location>
</feature>
<name>A0A9D4GRR8_DREPO</name>
<reference evidence="2" key="1">
    <citation type="journal article" date="2019" name="bioRxiv">
        <title>The Genome of the Zebra Mussel, Dreissena polymorpha: A Resource for Invasive Species Research.</title>
        <authorList>
            <person name="McCartney M.A."/>
            <person name="Auch B."/>
            <person name="Kono T."/>
            <person name="Mallez S."/>
            <person name="Zhang Y."/>
            <person name="Obille A."/>
            <person name="Becker A."/>
            <person name="Abrahante J.E."/>
            <person name="Garbe J."/>
            <person name="Badalamenti J.P."/>
            <person name="Herman A."/>
            <person name="Mangelson H."/>
            <person name="Liachko I."/>
            <person name="Sullivan S."/>
            <person name="Sone E.D."/>
            <person name="Koren S."/>
            <person name="Silverstein K.A.T."/>
            <person name="Beckman K.B."/>
            <person name="Gohl D.M."/>
        </authorList>
    </citation>
    <scope>NUCLEOTIDE SEQUENCE</scope>
    <source>
        <strain evidence="2">Duluth1</strain>
        <tissue evidence="2">Whole animal</tissue>
    </source>
</reference>
<protein>
    <submittedName>
        <fullName evidence="2">Uncharacterized protein</fullName>
    </submittedName>
</protein>
<accession>A0A9D4GRR8</accession>
<dbReference type="EMBL" id="JAIWYP010000005">
    <property type="protein sequence ID" value="KAH3820618.1"/>
    <property type="molecule type" value="Genomic_DNA"/>
</dbReference>
<dbReference type="AlphaFoldDB" id="A0A9D4GRR8"/>